<name>A0A2S6G0X0_9CLOT</name>
<proteinExistence type="predicted"/>
<dbReference type="STRING" id="37659.GCA_000703125_02722"/>
<dbReference type="Gene3D" id="1.20.120.330">
    <property type="entry name" value="Nucleotidyltransferases domain 2"/>
    <property type="match status" value="1"/>
</dbReference>
<dbReference type="Pfam" id="PF18765">
    <property type="entry name" value="Polbeta"/>
    <property type="match status" value="1"/>
</dbReference>
<protein>
    <recommendedName>
        <fullName evidence="1">Polymerase beta nucleotidyltransferase domain-containing protein</fullName>
    </recommendedName>
</protein>
<dbReference type="AlphaFoldDB" id="A0A2S6G0X0"/>
<dbReference type="Gene3D" id="3.30.460.10">
    <property type="entry name" value="Beta Polymerase, domain 2"/>
    <property type="match status" value="1"/>
</dbReference>
<comment type="caution">
    <text evidence="2">The sequence shown here is derived from an EMBL/GenBank/DDBJ whole genome shotgun (WGS) entry which is preliminary data.</text>
</comment>
<dbReference type="InterPro" id="IPR043519">
    <property type="entry name" value="NT_sf"/>
</dbReference>
<dbReference type="EMBL" id="PTIS01000001">
    <property type="protein sequence ID" value="PPK49574.1"/>
    <property type="molecule type" value="Genomic_DNA"/>
</dbReference>
<dbReference type="SUPFAM" id="SSF81301">
    <property type="entry name" value="Nucleotidyltransferase"/>
    <property type="match status" value="1"/>
</dbReference>
<accession>A0A2S6G0X0</accession>
<sequence>MVFILNIDNYKRGREEMDNIILKYQKAFNSLMNKMKPSENILAVMVFGSMVTGDFWEESDIDLFVILKDYSNEIKNIYTEEKGVAVHIKLMSKEKFLQLHESDLRGGFIHRIFASSRLVFSKDLDVTTRYNNGRYYPDLDRERWNMVYLGKTLKSIDVCKKYLSNDGIYVAYSTAIRAIEDFARLYVNCNGYMISKDATSMAMNINDEFKECVDKLFFSKEDSVKIVQETLDFLKSSVDKNIKESTRLLLEFMRIKDDLLSAEEIKNDPLFESYEIDMEDILNELWKNNLVKKDFRNYNDLKGNYIIKENVYFI</sequence>
<dbReference type="CDD" id="cd05403">
    <property type="entry name" value="NT_KNTase_like"/>
    <property type="match status" value="1"/>
</dbReference>
<gene>
    <name evidence="2" type="ORF">BD821_101236</name>
</gene>
<organism evidence="2 3">
    <name type="scientific">Clostridium algidicarnis DSM 15099</name>
    <dbReference type="NCBI Taxonomy" id="1121295"/>
    <lineage>
        <taxon>Bacteria</taxon>
        <taxon>Bacillati</taxon>
        <taxon>Bacillota</taxon>
        <taxon>Clostridia</taxon>
        <taxon>Eubacteriales</taxon>
        <taxon>Clostridiaceae</taxon>
        <taxon>Clostridium</taxon>
    </lineage>
</organism>
<evidence type="ECO:0000313" key="2">
    <source>
        <dbReference type="EMBL" id="PPK49574.1"/>
    </source>
</evidence>
<dbReference type="InterPro" id="IPR041633">
    <property type="entry name" value="Polbeta"/>
</dbReference>
<dbReference type="Proteomes" id="UP000239863">
    <property type="component" value="Unassembled WGS sequence"/>
</dbReference>
<evidence type="ECO:0000259" key="1">
    <source>
        <dbReference type="Pfam" id="PF18765"/>
    </source>
</evidence>
<feature type="domain" description="Polymerase beta nucleotidyltransferase" evidence="1">
    <location>
        <begin position="31"/>
        <end position="123"/>
    </location>
</feature>
<reference evidence="2 3" key="1">
    <citation type="submission" date="2018-02" db="EMBL/GenBank/DDBJ databases">
        <title>Genomic Encyclopedia of Archaeal and Bacterial Type Strains, Phase II (KMG-II): from individual species to whole genera.</title>
        <authorList>
            <person name="Goeker M."/>
        </authorList>
    </citation>
    <scope>NUCLEOTIDE SEQUENCE [LARGE SCALE GENOMIC DNA]</scope>
    <source>
        <strain evidence="2 3">DSM 15099</strain>
    </source>
</reference>
<evidence type="ECO:0000313" key="3">
    <source>
        <dbReference type="Proteomes" id="UP000239863"/>
    </source>
</evidence>